<dbReference type="InterPro" id="IPR045889">
    <property type="entry name" value="MES/HNL"/>
</dbReference>
<reference evidence="4" key="3">
    <citation type="submission" date="2020-12" db="UniProtKB">
        <authorList>
            <consortium name="EnsemblPlants"/>
        </authorList>
    </citation>
    <scope>IDENTIFICATION</scope>
</reference>
<proteinExistence type="predicted"/>
<protein>
    <recommendedName>
        <fullName evidence="3">AB hydrolase-1 domain-containing protein</fullName>
    </recommendedName>
</protein>
<dbReference type="GO" id="GO:0080032">
    <property type="term" value="F:methyl jasmonate esterase activity"/>
    <property type="evidence" value="ECO:0000318"/>
    <property type="project" value="GO_Central"/>
</dbReference>
<dbReference type="PANTHER" id="PTHR10992">
    <property type="entry name" value="METHYLESTERASE FAMILY MEMBER"/>
    <property type="match status" value="1"/>
</dbReference>
<feature type="region of interest" description="Disordered" evidence="2">
    <location>
        <begin position="55"/>
        <end position="79"/>
    </location>
</feature>
<feature type="region of interest" description="Disordered" evidence="2">
    <location>
        <begin position="1"/>
        <end position="21"/>
    </location>
</feature>
<evidence type="ECO:0000256" key="1">
    <source>
        <dbReference type="ARBA" id="ARBA00022801"/>
    </source>
</evidence>
<dbReference type="GO" id="GO:0009694">
    <property type="term" value="P:jasmonic acid metabolic process"/>
    <property type="evidence" value="ECO:0000318"/>
    <property type="project" value="GO_Central"/>
</dbReference>
<dbReference type="GO" id="GO:0080030">
    <property type="term" value="F:methyl indole-3-acetate esterase activity"/>
    <property type="evidence" value="ECO:0000318"/>
    <property type="project" value="GO_Central"/>
</dbReference>
<dbReference type="InParanoid" id="A0A7I4DS59"/>
<feature type="domain" description="AB hydrolase-1" evidence="3">
    <location>
        <begin position="126"/>
        <end position="401"/>
    </location>
</feature>
<dbReference type="FunCoup" id="A0A7I4DS59">
    <property type="interactions" value="2"/>
</dbReference>
<dbReference type="GO" id="GO:0080031">
    <property type="term" value="F:methyl salicylate esterase activity"/>
    <property type="evidence" value="ECO:0000318"/>
    <property type="project" value="GO_Central"/>
</dbReference>
<sequence>MGNQMGCFGGGEPKKKKKVVTGGLRKRGGWEDGVIEQQALAKALQQQHKAQMRFERNASSQEQGAKIVPPRKSYAGRTAGGAYKDEFKRSASTRARHLDDLLLDPRQLVNGSKEGVVKASIETKHFVLVHGGGLGSWCWYKSIALLEESGLVATAIDLRGSGIDSMDPNEIGSMAVYAEPLLNFLDKLGSDEKVILVAHNIGGACISYAMECFPGKVSKAVFVAAAMITDGQRAFDVFVRQEKNEDDLMRKAQRFLYKNRTSSTPTAVELDRNSVKDLFFNRSPAKVVFHSIPCGPSVEVLILLWNNIIFRICLLITFYMNIVQDVALAMVSMRPIPFPPAMEKITLTSEKYGSVRRFYIETVVDHALPFELQQNMINLNPPEQVFTLKGSDHSPFFSKPQSLHKTLVDIAMIGAK</sequence>
<keyword evidence="5" id="KW-1185">Reference proteome</keyword>
<keyword evidence="1" id="KW-0378">Hydrolase</keyword>
<dbReference type="InterPro" id="IPR000073">
    <property type="entry name" value="AB_hydrolase_1"/>
</dbReference>
<dbReference type="AlphaFoldDB" id="A0A7I4DS59"/>
<gene>
    <name evidence="4" type="primary">LOC112279280</name>
</gene>
<dbReference type="FunFam" id="3.40.50.1820:FF:000025">
    <property type="entry name" value="putative methylesterase 11, chloroplastic"/>
    <property type="match status" value="1"/>
</dbReference>
<dbReference type="Gene3D" id="3.40.50.1820">
    <property type="entry name" value="alpha/beta hydrolase"/>
    <property type="match status" value="1"/>
</dbReference>
<evidence type="ECO:0000256" key="2">
    <source>
        <dbReference type="SAM" id="MobiDB-lite"/>
    </source>
</evidence>
<dbReference type="InterPro" id="IPR029058">
    <property type="entry name" value="AB_hydrolase_fold"/>
</dbReference>
<reference evidence="4 5" key="1">
    <citation type="journal article" date="2008" name="Science">
        <title>The Physcomitrella genome reveals evolutionary insights into the conquest of land by plants.</title>
        <authorList>
            <person name="Rensing S."/>
            <person name="Lang D."/>
            <person name="Zimmer A."/>
            <person name="Terry A."/>
            <person name="Salamov A."/>
            <person name="Shapiro H."/>
            <person name="Nishiyama T."/>
            <person name="Perroud P.-F."/>
            <person name="Lindquist E."/>
            <person name="Kamisugi Y."/>
            <person name="Tanahashi T."/>
            <person name="Sakakibara K."/>
            <person name="Fujita T."/>
            <person name="Oishi K."/>
            <person name="Shin-I T."/>
            <person name="Kuroki Y."/>
            <person name="Toyoda A."/>
            <person name="Suzuki Y."/>
            <person name="Hashimoto A."/>
            <person name="Yamaguchi K."/>
            <person name="Sugano A."/>
            <person name="Kohara Y."/>
            <person name="Fujiyama A."/>
            <person name="Anterola A."/>
            <person name="Aoki S."/>
            <person name="Ashton N."/>
            <person name="Barbazuk W.B."/>
            <person name="Barker E."/>
            <person name="Bennetzen J."/>
            <person name="Bezanilla M."/>
            <person name="Blankenship R."/>
            <person name="Cho S.H."/>
            <person name="Dutcher S."/>
            <person name="Estelle M."/>
            <person name="Fawcett J.A."/>
            <person name="Gundlach H."/>
            <person name="Hanada K."/>
            <person name="Heyl A."/>
            <person name="Hicks K.A."/>
            <person name="Hugh J."/>
            <person name="Lohr M."/>
            <person name="Mayer K."/>
            <person name="Melkozernov A."/>
            <person name="Murata T."/>
            <person name="Nelson D."/>
            <person name="Pils B."/>
            <person name="Prigge M."/>
            <person name="Reiss B."/>
            <person name="Renner T."/>
            <person name="Rombauts S."/>
            <person name="Rushton P."/>
            <person name="Sanderfoot A."/>
            <person name="Schween G."/>
            <person name="Shiu S.-H."/>
            <person name="Stueber K."/>
            <person name="Theodoulou F.L."/>
            <person name="Tu H."/>
            <person name="Van de Peer Y."/>
            <person name="Verrier P.J."/>
            <person name="Waters E."/>
            <person name="Wood A."/>
            <person name="Yang L."/>
            <person name="Cove D."/>
            <person name="Cuming A."/>
            <person name="Hasebe M."/>
            <person name="Lucas S."/>
            <person name="Mishler D.B."/>
            <person name="Reski R."/>
            <person name="Grigoriev I."/>
            <person name="Quatrano R.S."/>
            <person name="Boore J.L."/>
        </authorList>
    </citation>
    <scope>NUCLEOTIDE SEQUENCE [LARGE SCALE GENOMIC DNA]</scope>
    <source>
        <strain evidence="4 5">cv. Gransden 2004</strain>
    </source>
</reference>
<evidence type="ECO:0000313" key="5">
    <source>
        <dbReference type="Proteomes" id="UP000006727"/>
    </source>
</evidence>
<dbReference type="EMBL" id="ABEU02000003">
    <property type="status" value="NOT_ANNOTATED_CDS"/>
    <property type="molecule type" value="Genomic_DNA"/>
</dbReference>
<accession>A0A7I4DS59</accession>
<evidence type="ECO:0000259" key="3">
    <source>
        <dbReference type="Pfam" id="PF12697"/>
    </source>
</evidence>
<dbReference type="GO" id="GO:0009696">
    <property type="term" value="P:salicylic acid metabolic process"/>
    <property type="evidence" value="ECO:0000318"/>
    <property type="project" value="GO_Central"/>
</dbReference>
<dbReference type="Proteomes" id="UP000006727">
    <property type="component" value="Chromosome 3"/>
</dbReference>
<reference evidence="4 5" key="2">
    <citation type="journal article" date="2018" name="Plant J.">
        <title>The Physcomitrella patens chromosome-scale assembly reveals moss genome structure and evolution.</title>
        <authorList>
            <person name="Lang D."/>
            <person name="Ullrich K.K."/>
            <person name="Murat F."/>
            <person name="Fuchs J."/>
            <person name="Jenkins J."/>
            <person name="Haas F.B."/>
            <person name="Piednoel M."/>
            <person name="Gundlach H."/>
            <person name="Van Bel M."/>
            <person name="Meyberg R."/>
            <person name="Vives C."/>
            <person name="Morata J."/>
            <person name="Symeonidi A."/>
            <person name="Hiss M."/>
            <person name="Muchero W."/>
            <person name="Kamisugi Y."/>
            <person name="Saleh O."/>
            <person name="Blanc G."/>
            <person name="Decker E.L."/>
            <person name="van Gessel N."/>
            <person name="Grimwood J."/>
            <person name="Hayes R.D."/>
            <person name="Graham S.W."/>
            <person name="Gunter L.E."/>
            <person name="McDaniel S.F."/>
            <person name="Hoernstein S.N.W."/>
            <person name="Larsson A."/>
            <person name="Li F.W."/>
            <person name="Perroud P.F."/>
            <person name="Phillips J."/>
            <person name="Ranjan P."/>
            <person name="Rokshar D.S."/>
            <person name="Rothfels C.J."/>
            <person name="Schneider L."/>
            <person name="Shu S."/>
            <person name="Stevenson D.W."/>
            <person name="Thummler F."/>
            <person name="Tillich M."/>
            <person name="Villarreal Aguilar J.C."/>
            <person name="Widiez T."/>
            <person name="Wong G.K."/>
            <person name="Wymore A."/>
            <person name="Zhang Y."/>
            <person name="Zimmer A.D."/>
            <person name="Quatrano R.S."/>
            <person name="Mayer K.F.X."/>
            <person name="Goodstein D."/>
            <person name="Casacuberta J.M."/>
            <person name="Vandepoele K."/>
            <person name="Reski R."/>
            <person name="Cuming A.C."/>
            <person name="Tuskan G.A."/>
            <person name="Maumus F."/>
            <person name="Salse J."/>
            <person name="Schmutz J."/>
            <person name="Rensing S.A."/>
        </authorList>
    </citation>
    <scope>NUCLEOTIDE SEQUENCE [LARGE SCALE GENOMIC DNA]</scope>
    <source>
        <strain evidence="4 5">cv. Gransden 2004</strain>
    </source>
</reference>
<organism evidence="4 5">
    <name type="scientific">Physcomitrium patens</name>
    <name type="common">Spreading-leaved earth moss</name>
    <name type="synonym">Physcomitrella patens</name>
    <dbReference type="NCBI Taxonomy" id="3218"/>
    <lineage>
        <taxon>Eukaryota</taxon>
        <taxon>Viridiplantae</taxon>
        <taxon>Streptophyta</taxon>
        <taxon>Embryophyta</taxon>
        <taxon>Bryophyta</taxon>
        <taxon>Bryophytina</taxon>
        <taxon>Bryopsida</taxon>
        <taxon>Funariidae</taxon>
        <taxon>Funariales</taxon>
        <taxon>Funariaceae</taxon>
        <taxon>Physcomitrium</taxon>
    </lineage>
</organism>
<name>A0A7I4DS59_PHYPA</name>
<evidence type="ECO:0000313" key="4">
    <source>
        <dbReference type="EnsemblPlants" id="Pp3c3_35720V3.3"/>
    </source>
</evidence>
<dbReference type="Pfam" id="PF12697">
    <property type="entry name" value="Abhydrolase_6"/>
    <property type="match status" value="1"/>
</dbReference>
<dbReference type="PANTHER" id="PTHR10992:SF872">
    <property type="entry name" value="METHYLESTERASE 11, CHLOROPLASTIC-RELATED"/>
    <property type="match status" value="1"/>
</dbReference>
<dbReference type="Gramene" id="Pp3c3_35720V3.3">
    <property type="protein sequence ID" value="Pp3c3_35720V3.3"/>
    <property type="gene ID" value="Pp3c3_35720"/>
</dbReference>
<dbReference type="EnsemblPlants" id="Pp3c3_35720V3.3">
    <property type="protein sequence ID" value="Pp3c3_35720V3.3"/>
    <property type="gene ID" value="Pp3c3_35720"/>
</dbReference>
<dbReference type="SUPFAM" id="SSF53474">
    <property type="entry name" value="alpha/beta-Hydrolases"/>
    <property type="match status" value="1"/>
</dbReference>